<dbReference type="InterPro" id="IPR037873">
    <property type="entry name" value="BamE-like"/>
</dbReference>
<comment type="caution">
    <text evidence="8">The sequence shown here is derived from an EMBL/GenBank/DDBJ whole genome shotgun (WGS) entry which is preliminary data.</text>
</comment>
<dbReference type="SUPFAM" id="SSF103088">
    <property type="entry name" value="OmpA-like"/>
    <property type="match status" value="1"/>
</dbReference>
<dbReference type="EMBL" id="LDJM01000021">
    <property type="protein sequence ID" value="KRG76796.1"/>
    <property type="molecule type" value="Genomic_DNA"/>
</dbReference>
<feature type="domain" description="OmpA-like" evidence="7">
    <location>
        <begin position="134"/>
        <end position="256"/>
    </location>
</feature>
<dbReference type="RefSeq" id="WP_057637917.1">
    <property type="nucleotide sequence ID" value="NZ_LDJM01000021.1"/>
</dbReference>
<comment type="subcellular location">
    <subcellularLocation>
        <location evidence="1">Cell outer membrane</location>
    </subcellularLocation>
</comment>
<evidence type="ECO:0000313" key="8">
    <source>
        <dbReference type="EMBL" id="KRG76796.1"/>
    </source>
</evidence>
<name>A0A0R0D3W9_9GAMM</name>
<gene>
    <name evidence="8" type="ORF">ABB30_08755</name>
</gene>
<sequence>MKKIIGIAAILALAGCASSGASQAGFPDVAKAYPAGGTYVNLDDLRQYSEGMSKDQLYRLLGTPHFSEGMWGVRQWNYVFNLRPSLGAAPLTCQFQVHFDAAGMATGHAWQPTSCGALLQPPPAAPSPPPPAPVSKAPLRLSADALFAFDSAELSSGGHQSLDSALAGKLDDVRELKVVGYTDRIGSAEYNLNLSRQRAEAVRQYLIGRGVASGSIQAEGRGMAEPIVQCDQRQRQALVACLAPNRRVEISGIAES</sequence>
<reference evidence="8 9" key="1">
    <citation type="submission" date="2015-05" db="EMBL/GenBank/DDBJ databases">
        <title>Genome sequencing and analysis of members of genus Stenotrophomonas.</title>
        <authorList>
            <person name="Patil P.P."/>
            <person name="Midha S."/>
            <person name="Patil P.B."/>
        </authorList>
    </citation>
    <scope>NUCLEOTIDE SEQUENCE [LARGE SCALE GENOMIC DNA]</scope>
    <source>
        <strain evidence="8 9">DSM 24757</strain>
    </source>
</reference>
<organism evidence="8 9">
    <name type="scientific">Stenotrophomonas ginsengisoli</name>
    <dbReference type="NCBI Taxonomy" id="336566"/>
    <lineage>
        <taxon>Bacteria</taxon>
        <taxon>Pseudomonadati</taxon>
        <taxon>Pseudomonadota</taxon>
        <taxon>Gammaproteobacteria</taxon>
        <taxon>Lysobacterales</taxon>
        <taxon>Lysobacteraceae</taxon>
        <taxon>Stenotrophomonas</taxon>
    </lineage>
</organism>
<evidence type="ECO:0000256" key="2">
    <source>
        <dbReference type="ARBA" id="ARBA00022729"/>
    </source>
</evidence>
<dbReference type="Gene3D" id="3.30.1450.10">
    <property type="match status" value="1"/>
</dbReference>
<dbReference type="InterPro" id="IPR007450">
    <property type="entry name" value="BamE_dom"/>
</dbReference>
<dbReference type="Gene3D" id="3.30.1330.60">
    <property type="entry name" value="OmpA-like domain"/>
    <property type="match status" value="1"/>
</dbReference>
<dbReference type="AlphaFoldDB" id="A0A0R0D3W9"/>
<dbReference type="InterPro" id="IPR036737">
    <property type="entry name" value="OmpA-like_sf"/>
</dbReference>
<evidence type="ECO:0000256" key="3">
    <source>
        <dbReference type="ARBA" id="ARBA00023136"/>
    </source>
</evidence>
<keyword evidence="2 6" id="KW-0732">Signal</keyword>
<dbReference type="PROSITE" id="PS51257">
    <property type="entry name" value="PROKAR_LIPOPROTEIN"/>
    <property type="match status" value="1"/>
</dbReference>
<evidence type="ECO:0000259" key="7">
    <source>
        <dbReference type="PROSITE" id="PS51123"/>
    </source>
</evidence>
<dbReference type="Proteomes" id="UP000050956">
    <property type="component" value="Unassembled WGS sequence"/>
</dbReference>
<dbReference type="OrthoDB" id="1149075at2"/>
<dbReference type="InterPro" id="IPR006664">
    <property type="entry name" value="OMP_bac"/>
</dbReference>
<dbReference type="STRING" id="336566.ABB30_08755"/>
<accession>A0A0R0D3W9</accession>
<dbReference type="CDD" id="cd07185">
    <property type="entry name" value="OmpA_C-like"/>
    <property type="match status" value="1"/>
</dbReference>
<evidence type="ECO:0000256" key="1">
    <source>
        <dbReference type="ARBA" id="ARBA00004442"/>
    </source>
</evidence>
<dbReference type="PANTHER" id="PTHR30329:SF21">
    <property type="entry name" value="LIPOPROTEIN YIAD-RELATED"/>
    <property type="match status" value="1"/>
</dbReference>
<dbReference type="PANTHER" id="PTHR30329">
    <property type="entry name" value="STATOR ELEMENT OF FLAGELLAR MOTOR COMPLEX"/>
    <property type="match status" value="1"/>
</dbReference>
<dbReference type="Pfam" id="PF00691">
    <property type="entry name" value="OmpA"/>
    <property type="match status" value="1"/>
</dbReference>
<dbReference type="Pfam" id="PF04355">
    <property type="entry name" value="BamE"/>
    <property type="match status" value="1"/>
</dbReference>
<evidence type="ECO:0000256" key="6">
    <source>
        <dbReference type="SAM" id="SignalP"/>
    </source>
</evidence>
<dbReference type="PROSITE" id="PS51123">
    <property type="entry name" value="OMPA_2"/>
    <property type="match status" value="1"/>
</dbReference>
<keyword evidence="3 5" id="KW-0472">Membrane</keyword>
<evidence type="ECO:0000256" key="4">
    <source>
        <dbReference type="ARBA" id="ARBA00023237"/>
    </source>
</evidence>
<evidence type="ECO:0000313" key="9">
    <source>
        <dbReference type="Proteomes" id="UP000050956"/>
    </source>
</evidence>
<dbReference type="GO" id="GO:0009279">
    <property type="term" value="C:cell outer membrane"/>
    <property type="evidence" value="ECO:0007669"/>
    <property type="project" value="UniProtKB-SubCell"/>
</dbReference>
<feature type="chain" id="PRO_5006395053" description="OmpA-like domain-containing protein" evidence="6">
    <location>
        <begin position="25"/>
        <end position="256"/>
    </location>
</feature>
<dbReference type="InterPro" id="IPR050330">
    <property type="entry name" value="Bact_OuterMem_StrucFunc"/>
</dbReference>
<keyword evidence="9" id="KW-1185">Reference proteome</keyword>
<keyword evidence="4" id="KW-0998">Cell outer membrane</keyword>
<feature type="signal peptide" evidence="6">
    <location>
        <begin position="1"/>
        <end position="24"/>
    </location>
</feature>
<dbReference type="PATRIC" id="fig|336566.3.peg.1160"/>
<protein>
    <recommendedName>
        <fullName evidence="7">OmpA-like domain-containing protein</fullName>
    </recommendedName>
</protein>
<dbReference type="PRINTS" id="PR01021">
    <property type="entry name" value="OMPADOMAIN"/>
</dbReference>
<evidence type="ECO:0000256" key="5">
    <source>
        <dbReference type="PROSITE-ProRule" id="PRU00473"/>
    </source>
</evidence>
<proteinExistence type="predicted"/>
<dbReference type="InterPro" id="IPR006665">
    <property type="entry name" value="OmpA-like"/>
</dbReference>